<accession>A0A841RLK1</accession>
<comment type="caution">
    <text evidence="2">The sequence shown here is derived from an EMBL/GenBank/DDBJ whole genome shotgun (WGS) entry which is preliminary data.</text>
</comment>
<evidence type="ECO:0000313" key="2">
    <source>
        <dbReference type="EMBL" id="MBB6512336.1"/>
    </source>
</evidence>
<dbReference type="EMBL" id="JACHON010000003">
    <property type="protein sequence ID" value="MBB6512336.1"/>
    <property type="molecule type" value="Genomic_DNA"/>
</dbReference>
<sequence length="315" mass="36523">MWIVLVMMMIVLLLVCAMLFLRITQLQKEVDIYNPLVEAGKNIRDIVYYCETVPKLKYRYLSPSVNNVIGPNTLEEHLKNPELIYDIVHPDDIEILKKKQLGELNFNEPIRVRYRNHLGEYVWFEEYATPLYKNGKYVAVQGVFRNIDEVVTLQQQLEYKSTHDSLTGLFNRYYFHSKMDDYNKQDISIAVIVGDLDELKAINDKYGHQLGDQLISEAAKCLNICSEQEVTVARLGGDEFAILLPEVTVSEVEQYIRDLERNLLQVDGELSFSSIQMSLGYEFSDSSFGVMEKLFNKADANMYRNKRKKKSLSEV</sequence>
<dbReference type="Pfam" id="PF08447">
    <property type="entry name" value="PAS_3"/>
    <property type="match status" value="1"/>
</dbReference>
<dbReference type="RefSeq" id="WP_184245462.1">
    <property type="nucleotide sequence ID" value="NZ_BAAACU010000058.1"/>
</dbReference>
<dbReference type="NCBIfam" id="TIGR00254">
    <property type="entry name" value="GGDEF"/>
    <property type="match status" value="1"/>
</dbReference>
<feature type="domain" description="GGDEF" evidence="1">
    <location>
        <begin position="187"/>
        <end position="315"/>
    </location>
</feature>
<dbReference type="PROSITE" id="PS50887">
    <property type="entry name" value="GGDEF"/>
    <property type="match status" value="1"/>
</dbReference>
<dbReference type="InterPro" id="IPR013655">
    <property type="entry name" value="PAS_fold_3"/>
</dbReference>
<dbReference type="InterPro" id="IPR000160">
    <property type="entry name" value="GGDEF_dom"/>
</dbReference>
<dbReference type="AlphaFoldDB" id="A0A841RLK1"/>
<dbReference type="PANTHER" id="PTHR44757:SF2">
    <property type="entry name" value="BIOFILM ARCHITECTURE MAINTENANCE PROTEIN MBAA"/>
    <property type="match status" value="1"/>
</dbReference>
<organism evidence="2 3">
    <name type="scientific">Gracilibacillus halotolerans</name>
    <dbReference type="NCBI Taxonomy" id="74386"/>
    <lineage>
        <taxon>Bacteria</taxon>
        <taxon>Bacillati</taxon>
        <taxon>Bacillota</taxon>
        <taxon>Bacilli</taxon>
        <taxon>Bacillales</taxon>
        <taxon>Bacillaceae</taxon>
        <taxon>Gracilibacillus</taxon>
    </lineage>
</organism>
<dbReference type="SUPFAM" id="SSF55073">
    <property type="entry name" value="Nucleotide cyclase"/>
    <property type="match status" value="1"/>
</dbReference>
<dbReference type="SMART" id="SM00267">
    <property type="entry name" value="GGDEF"/>
    <property type="match status" value="1"/>
</dbReference>
<dbReference type="InterPro" id="IPR029787">
    <property type="entry name" value="Nucleotide_cyclase"/>
</dbReference>
<protein>
    <submittedName>
        <fullName evidence="2">Diguanylate cyclase (GGDEF)-like protein/PAS domain S-box-containing protein</fullName>
    </submittedName>
</protein>
<dbReference type="InterPro" id="IPR052155">
    <property type="entry name" value="Biofilm_reg_signaling"/>
</dbReference>
<name>A0A841RLK1_9BACI</name>
<dbReference type="CDD" id="cd00130">
    <property type="entry name" value="PAS"/>
    <property type="match status" value="1"/>
</dbReference>
<dbReference type="CDD" id="cd01949">
    <property type="entry name" value="GGDEF"/>
    <property type="match status" value="1"/>
</dbReference>
<dbReference type="Pfam" id="PF00990">
    <property type="entry name" value="GGDEF"/>
    <property type="match status" value="1"/>
</dbReference>
<keyword evidence="3" id="KW-1185">Reference proteome</keyword>
<proteinExistence type="predicted"/>
<dbReference type="InterPro" id="IPR035965">
    <property type="entry name" value="PAS-like_dom_sf"/>
</dbReference>
<dbReference type="Gene3D" id="3.30.70.270">
    <property type="match status" value="1"/>
</dbReference>
<reference evidence="2 3" key="1">
    <citation type="submission" date="2020-08" db="EMBL/GenBank/DDBJ databases">
        <title>Genomic Encyclopedia of Type Strains, Phase IV (KMG-IV): sequencing the most valuable type-strain genomes for metagenomic binning, comparative biology and taxonomic classification.</title>
        <authorList>
            <person name="Goeker M."/>
        </authorList>
    </citation>
    <scope>NUCLEOTIDE SEQUENCE [LARGE SCALE GENOMIC DNA]</scope>
    <source>
        <strain evidence="2 3">DSM 11805</strain>
    </source>
</reference>
<evidence type="ECO:0000313" key="3">
    <source>
        <dbReference type="Proteomes" id="UP000572212"/>
    </source>
</evidence>
<evidence type="ECO:0000259" key="1">
    <source>
        <dbReference type="PROSITE" id="PS50887"/>
    </source>
</evidence>
<dbReference type="Proteomes" id="UP000572212">
    <property type="component" value="Unassembled WGS sequence"/>
</dbReference>
<dbReference type="SUPFAM" id="SSF55785">
    <property type="entry name" value="PYP-like sensor domain (PAS domain)"/>
    <property type="match status" value="1"/>
</dbReference>
<dbReference type="InterPro" id="IPR043128">
    <property type="entry name" value="Rev_trsase/Diguanyl_cyclase"/>
</dbReference>
<dbReference type="NCBIfam" id="TIGR00229">
    <property type="entry name" value="sensory_box"/>
    <property type="match status" value="1"/>
</dbReference>
<gene>
    <name evidence="2" type="ORF">GGQ92_001119</name>
</gene>
<dbReference type="InterPro" id="IPR000014">
    <property type="entry name" value="PAS"/>
</dbReference>
<dbReference type="Gene3D" id="3.30.450.20">
    <property type="entry name" value="PAS domain"/>
    <property type="match status" value="1"/>
</dbReference>
<dbReference type="PANTHER" id="PTHR44757">
    <property type="entry name" value="DIGUANYLATE CYCLASE DGCP"/>
    <property type="match status" value="1"/>
</dbReference>